<dbReference type="Gene3D" id="3.30.700.10">
    <property type="entry name" value="Glycoprotein, Type 4 Pilin"/>
    <property type="match status" value="1"/>
</dbReference>
<name>A0A844G4R2_9BACT</name>
<reference evidence="2 3" key="1">
    <citation type="submission" date="2019-08" db="EMBL/GenBank/DDBJ databases">
        <title>In-depth cultivation of the pig gut microbiome towards novel bacterial diversity and tailored functional studies.</title>
        <authorList>
            <person name="Wylensek D."/>
            <person name="Hitch T.C.A."/>
            <person name="Clavel T."/>
        </authorList>
    </citation>
    <scope>NUCLEOTIDE SEQUENCE [LARGE SCALE GENOMIC DNA]</scope>
    <source>
        <strain evidence="2 3">BBE-744-WT-12</strain>
    </source>
</reference>
<keyword evidence="1" id="KW-0472">Membrane</keyword>
<dbReference type="Pfam" id="PF07963">
    <property type="entry name" value="N_methyl"/>
    <property type="match status" value="1"/>
</dbReference>
<feature type="transmembrane region" description="Helical" evidence="1">
    <location>
        <begin position="7"/>
        <end position="28"/>
    </location>
</feature>
<dbReference type="NCBIfam" id="TIGR02532">
    <property type="entry name" value="IV_pilin_GFxxxE"/>
    <property type="match status" value="1"/>
</dbReference>
<dbReference type="RefSeq" id="WP_154418991.1">
    <property type="nucleotide sequence ID" value="NZ_VUNS01000013.1"/>
</dbReference>
<evidence type="ECO:0000313" key="3">
    <source>
        <dbReference type="Proteomes" id="UP000435649"/>
    </source>
</evidence>
<comment type="caution">
    <text evidence="2">The sequence shown here is derived from an EMBL/GenBank/DDBJ whole genome shotgun (WGS) entry which is preliminary data.</text>
</comment>
<keyword evidence="1" id="KW-0812">Transmembrane</keyword>
<keyword evidence="3" id="KW-1185">Reference proteome</keyword>
<organism evidence="2 3">
    <name type="scientific">Victivallis lenta</name>
    <dbReference type="NCBI Taxonomy" id="2606640"/>
    <lineage>
        <taxon>Bacteria</taxon>
        <taxon>Pseudomonadati</taxon>
        <taxon>Lentisphaerota</taxon>
        <taxon>Lentisphaeria</taxon>
        <taxon>Victivallales</taxon>
        <taxon>Victivallaceae</taxon>
        <taxon>Victivallis</taxon>
    </lineage>
</organism>
<dbReference type="InterPro" id="IPR045584">
    <property type="entry name" value="Pilin-like"/>
</dbReference>
<dbReference type="Proteomes" id="UP000435649">
    <property type="component" value="Unassembled WGS sequence"/>
</dbReference>
<dbReference type="EMBL" id="VUNS01000013">
    <property type="protein sequence ID" value="MST97885.1"/>
    <property type="molecule type" value="Genomic_DNA"/>
</dbReference>
<accession>A0A844G4R2</accession>
<dbReference type="PANTHER" id="PTHR30093">
    <property type="entry name" value="GENERAL SECRETION PATHWAY PROTEIN G"/>
    <property type="match status" value="1"/>
</dbReference>
<dbReference type="AlphaFoldDB" id="A0A844G4R2"/>
<keyword evidence="1" id="KW-1133">Transmembrane helix</keyword>
<evidence type="ECO:0000256" key="1">
    <source>
        <dbReference type="SAM" id="Phobius"/>
    </source>
</evidence>
<dbReference type="InterPro" id="IPR012902">
    <property type="entry name" value="N_methyl_site"/>
</dbReference>
<protein>
    <submittedName>
        <fullName evidence="2">Prepilin-type N-terminal cleavage/methylation domain-containing protein</fullName>
    </submittedName>
</protein>
<gene>
    <name evidence="2" type="ORF">FYJ85_12640</name>
</gene>
<dbReference type="SUPFAM" id="SSF54523">
    <property type="entry name" value="Pili subunits"/>
    <property type="match status" value="1"/>
</dbReference>
<sequence length="228" mass="24910">MKRRFTLIELLVVIAIIAILAAMLLPALNQARSRARGTACLNNLKQSMLYVQMYCDDFNGSIWVNNESTHQWDHSLIDGGYIRAGDLRSLRCPEVGQDPDDSKSDKPYGGAGRTFGCNYVAARRIDGADVRGAASPGYRIDGKNTTLTIARITNPADFIFLADTRQRNELTRMLSLLYALSNAWNSAGLFSASHGSYVVVGWADGHAGSAGDGVLREKYCSSFLYAGM</sequence>
<proteinExistence type="predicted"/>
<evidence type="ECO:0000313" key="2">
    <source>
        <dbReference type="EMBL" id="MST97885.1"/>
    </source>
</evidence>